<keyword evidence="3" id="KW-0489">Methyltransferase</keyword>
<feature type="compositionally biased region" description="Pro residues" evidence="2">
    <location>
        <begin position="11"/>
        <end position="27"/>
    </location>
</feature>
<dbReference type="CDD" id="cd02440">
    <property type="entry name" value="AdoMet_MTases"/>
    <property type="match status" value="1"/>
</dbReference>
<evidence type="ECO:0000256" key="1">
    <source>
        <dbReference type="ARBA" id="ARBA00038158"/>
    </source>
</evidence>
<keyword evidence="3" id="KW-0808">Transferase</keyword>
<feature type="region of interest" description="Disordered" evidence="2">
    <location>
        <begin position="1"/>
        <end position="62"/>
    </location>
</feature>
<dbReference type="PANTHER" id="PTHR43591:SF10">
    <property type="entry name" value="ABC TRANSMEMBRANE TYPE-1 DOMAIN-CONTAINING PROTEIN-RELATED"/>
    <property type="match status" value="1"/>
</dbReference>
<dbReference type="SUPFAM" id="SSF53335">
    <property type="entry name" value="S-adenosyl-L-methionine-dependent methyltransferases"/>
    <property type="match status" value="1"/>
</dbReference>
<organism evidence="3 4">
    <name type="scientific">Neurospora tetraspora</name>
    <dbReference type="NCBI Taxonomy" id="94610"/>
    <lineage>
        <taxon>Eukaryota</taxon>
        <taxon>Fungi</taxon>
        <taxon>Dikarya</taxon>
        <taxon>Ascomycota</taxon>
        <taxon>Pezizomycotina</taxon>
        <taxon>Sordariomycetes</taxon>
        <taxon>Sordariomycetidae</taxon>
        <taxon>Sordariales</taxon>
        <taxon>Sordariaceae</taxon>
        <taxon>Neurospora</taxon>
    </lineage>
</organism>
<name>A0AAE0JC30_9PEZI</name>
<evidence type="ECO:0000313" key="4">
    <source>
        <dbReference type="Proteomes" id="UP001278500"/>
    </source>
</evidence>
<proteinExistence type="inferred from homology"/>
<dbReference type="Proteomes" id="UP001278500">
    <property type="component" value="Unassembled WGS sequence"/>
</dbReference>
<dbReference type="EMBL" id="JAUEPP010000006">
    <property type="protein sequence ID" value="KAK3340946.1"/>
    <property type="molecule type" value="Genomic_DNA"/>
</dbReference>
<dbReference type="PANTHER" id="PTHR43591">
    <property type="entry name" value="METHYLTRANSFERASE"/>
    <property type="match status" value="1"/>
</dbReference>
<comment type="similarity">
    <text evidence="1">Belongs to the methyltransferase superfamily. LaeA methyltransferase family.</text>
</comment>
<protein>
    <submittedName>
        <fullName evidence="3">S-adenosyl-L-methionine-dependent methyltransferase</fullName>
    </submittedName>
</protein>
<reference evidence="3" key="2">
    <citation type="submission" date="2023-06" db="EMBL/GenBank/DDBJ databases">
        <authorList>
            <consortium name="Lawrence Berkeley National Laboratory"/>
            <person name="Haridas S."/>
            <person name="Hensen N."/>
            <person name="Bonometti L."/>
            <person name="Westerberg I."/>
            <person name="Brannstrom I.O."/>
            <person name="Guillou S."/>
            <person name="Cros-Aarteil S."/>
            <person name="Calhoun S."/>
            <person name="Kuo A."/>
            <person name="Mondo S."/>
            <person name="Pangilinan J."/>
            <person name="Riley R."/>
            <person name="Labutti K."/>
            <person name="Andreopoulos B."/>
            <person name="Lipzen A."/>
            <person name="Chen C."/>
            <person name="Yanf M."/>
            <person name="Daum C."/>
            <person name="Ng V."/>
            <person name="Clum A."/>
            <person name="Steindorff A."/>
            <person name="Ohm R."/>
            <person name="Martin F."/>
            <person name="Silar P."/>
            <person name="Natvig D."/>
            <person name="Lalanne C."/>
            <person name="Gautier V."/>
            <person name="Ament-Velasquez S.L."/>
            <person name="Kruys A."/>
            <person name="Hutchinson M.I."/>
            <person name="Powell A.J."/>
            <person name="Barry K."/>
            <person name="Miller A.N."/>
            <person name="Grigoriev I.V."/>
            <person name="Debuchy R."/>
            <person name="Gladieux P."/>
            <person name="Thoren M.H."/>
            <person name="Johannesson H."/>
        </authorList>
    </citation>
    <scope>NUCLEOTIDE SEQUENCE</scope>
    <source>
        <strain evidence="3">CBS 560.94</strain>
    </source>
</reference>
<evidence type="ECO:0000313" key="3">
    <source>
        <dbReference type="EMBL" id="KAK3340946.1"/>
    </source>
</evidence>
<sequence length="396" mass="43681">MSTPAKRKAGSPPPDSAPPAKPTPFSPQSPGSEGKSPTPGPASPAKSPSVGPGSPSAETSGAFSGAHWIQQGLPQVDSDDTDSALGSDIESSTVSISSSILNYRTINGRTYHSGSVTDGEYWAPNDQKMLGALEIYYHSIFLMMDEQLFQAPLKDDIKHAIDIGTGEGFWAIDFADKFPNCELVGTDISPIQPQWCPPNLHFEIDDATKEWTFKENFFDYIHISFLNGAIENWGNLYKQAYRCCKPGGWVEHLDCSPIVSCDDETLPPDSALATYGKIMAEAGRRIGRSLTIAHDGTQEPGLKDAGFVNLHTKEWKQPMSPWPKDPKQKEIGLYNYAAVTSDLEGVIQFLFQQVMGWSTEEITIFAAHMRQEMKEQKIHGYWTWKVVYGQKPEDAE</sequence>
<dbReference type="AlphaFoldDB" id="A0AAE0JC30"/>
<dbReference type="GeneID" id="87859975"/>
<dbReference type="Gene3D" id="3.40.50.150">
    <property type="entry name" value="Vaccinia Virus protein VP39"/>
    <property type="match status" value="1"/>
</dbReference>
<evidence type="ECO:0000256" key="2">
    <source>
        <dbReference type="SAM" id="MobiDB-lite"/>
    </source>
</evidence>
<comment type="caution">
    <text evidence="3">The sequence shown here is derived from an EMBL/GenBank/DDBJ whole genome shotgun (WGS) entry which is preliminary data.</text>
</comment>
<keyword evidence="4" id="KW-1185">Reference proteome</keyword>
<reference evidence="3" key="1">
    <citation type="journal article" date="2023" name="Mol. Phylogenet. Evol.">
        <title>Genome-scale phylogeny and comparative genomics of the fungal order Sordariales.</title>
        <authorList>
            <person name="Hensen N."/>
            <person name="Bonometti L."/>
            <person name="Westerberg I."/>
            <person name="Brannstrom I.O."/>
            <person name="Guillou S."/>
            <person name="Cros-Aarteil S."/>
            <person name="Calhoun S."/>
            <person name="Haridas S."/>
            <person name="Kuo A."/>
            <person name="Mondo S."/>
            <person name="Pangilinan J."/>
            <person name="Riley R."/>
            <person name="LaButti K."/>
            <person name="Andreopoulos B."/>
            <person name="Lipzen A."/>
            <person name="Chen C."/>
            <person name="Yan M."/>
            <person name="Daum C."/>
            <person name="Ng V."/>
            <person name="Clum A."/>
            <person name="Steindorff A."/>
            <person name="Ohm R.A."/>
            <person name="Martin F."/>
            <person name="Silar P."/>
            <person name="Natvig D.O."/>
            <person name="Lalanne C."/>
            <person name="Gautier V."/>
            <person name="Ament-Velasquez S.L."/>
            <person name="Kruys A."/>
            <person name="Hutchinson M.I."/>
            <person name="Powell A.J."/>
            <person name="Barry K."/>
            <person name="Miller A.N."/>
            <person name="Grigoriev I.V."/>
            <person name="Debuchy R."/>
            <person name="Gladieux P."/>
            <person name="Hiltunen Thoren M."/>
            <person name="Johannesson H."/>
        </authorList>
    </citation>
    <scope>NUCLEOTIDE SEQUENCE</scope>
    <source>
        <strain evidence="3">CBS 560.94</strain>
    </source>
</reference>
<dbReference type="InterPro" id="IPR029063">
    <property type="entry name" value="SAM-dependent_MTases_sf"/>
</dbReference>
<dbReference type="RefSeq" id="XP_062679888.1">
    <property type="nucleotide sequence ID" value="XM_062822821.1"/>
</dbReference>
<dbReference type="Pfam" id="PF13489">
    <property type="entry name" value="Methyltransf_23"/>
    <property type="match status" value="1"/>
</dbReference>
<accession>A0AAE0JC30</accession>
<dbReference type="GO" id="GO:0008168">
    <property type="term" value="F:methyltransferase activity"/>
    <property type="evidence" value="ECO:0007669"/>
    <property type="project" value="UniProtKB-KW"/>
</dbReference>
<dbReference type="GO" id="GO:0032259">
    <property type="term" value="P:methylation"/>
    <property type="evidence" value="ECO:0007669"/>
    <property type="project" value="UniProtKB-KW"/>
</dbReference>
<gene>
    <name evidence="3" type="ORF">B0H65DRAFT_276699</name>
</gene>